<dbReference type="RefSeq" id="WP_321563112.1">
    <property type="nucleotide sequence ID" value="NZ_CP139558.1"/>
</dbReference>
<accession>A0ABZ0TMB4</accession>
<name>A0ABZ0TMB4_9SPHI</name>
<proteinExistence type="predicted"/>
<reference evidence="1 2" key="1">
    <citation type="submission" date="2023-11" db="EMBL/GenBank/DDBJ databases">
        <title>Analysis of the Genomes of Mucilaginibacter gossypii cycad 4 and M. sabulilitoris SNA2: microbes with the potential for plant growth promotion.</title>
        <authorList>
            <person name="Hirsch A.M."/>
            <person name="Humm E."/>
            <person name="Rubbi M."/>
            <person name="Del Vecchio G."/>
            <person name="Ha S.M."/>
            <person name="Pellegrini M."/>
            <person name="Gunsalus R.P."/>
        </authorList>
    </citation>
    <scope>NUCLEOTIDE SEQUENCE [LARGE SCALE GENOMIC DNA]</scope>
    <source>
        <strain evidence="1 2">SNA2</strain>
    </source>
</reference>
<evidence type="ECO:0000313" key="2">
    <source>
        <dbReference type="Proteomes" id="UP001324380"/>
    </source>
</evidence>
<gene>
    <name evidence="1" type="ORF">SNE25_00400</name>
</gene>
<dbReference type="Proteomes" id="UP001324380">
    <property type="component" value="Chromosome"/>
</dbReference>
<sequence length="52" mass="5593">MTKSKVQAPKLNVNAQLLASKVGTNPLYKGARAALVPQMEEPKKEQEASNIA</sequence>
<keyword evidence="2" id="KW-1185">Reference proteome</keyword>
<dbReference type="EMBL" id="CP139558">
    <property type="protein sequence ID" value="WPU93984.1"/>
    <property type="molecule type" value="Genomic_DNA"/>
</dbReference>
<evidence type="ECO:0000313" key="1">
    <source>
        <dbReference type="EMBL" id="WPU93984.1"/>
    </source>
</evidence>
<organism evidence="1 2">
    <name type="scientific">Mucilaginibacter sabulilitoris</name>
    <dbReference type="NCBI Taxonomy" id="1173583"/>
    <lineage>
        <taxon>Bacteria</taxon>
        <taxon>Pseudomonadati</taxon>
        <taxon>Bacteroidota</taxon>
        <taxon>Sphingobacteriia</taxon>
        <taxon>Sphingobacteriales</taxon>
        <taxon>Sphingobacteriaceae</taxon>
        <taxon>Mucilaginibacter</taxon>
    </lineage>
</organism>
<protein>
    <submittedName>
        <fullName evidence="1">Uncharacterized protein</fullName>
    </submittedName>
</protein>